<evidence type="ECO:0000256" key="3">
    <source>
        <dbReference type="SAM" id="MobiDB-lite"/>
    </source>
</evidence>
<dbReference type="InterPro" id="IPR046960">
    <property type="entry name" value="PPR_At4g14850-like_plant"/>
</dbReference>
<dbReference type="EMBL" id="CACSLK010024787">
    <property type="protein sequence ID" value="CAA0824673.1"/>
    <property type="molecule type" value="Genomic_DNA"/>
</dbReference>
<organism evidence="4 5">
    <name type="scientific">Striga hermonthica</name>
    <name type="common">Purple witchweed</name>
    <name type="synonym">Buchnera hermonthica</name>
    <dbReference type="NCBI Taxonomy" id="68872"/>
    <lineage>
        <taxon>Eukaryota</taxon>
        <taxon>Viridiplantae</taxon>
        <taxon>Streptophyta</taxon>
        <taxon>Embryophyta</taxon>
        <taxon>Tracheophyta</taxon>
        <taxon>Spermatophyta</taxon>
        <taxon>Magnoliopsida</taxon>
        <taxon>eudicotyledons</taxon>
        <taxon>Gunneridae</taxon>
        <taxon>Pentapetalae</taxon>
        <taxon>asterids</taxon>
        <taxon>lamiids</taxon>
        <taxon>Lamiales</taxon>
        <taxon>Orobanchaceae</taxon>
        <taxon>Buchnereae</taxon>
        <taxon>Striga</taxon>
    </lineage>
</organism>
<comment type="caution">
    <text evidence="4">The sequence shown here is derived from an EMBL/GenBank/DDBJ whole genome shotgun (WGS) entry which is preliminary data.</text>
</comment>
<sequence length="549" mass="59406">MIRLSLPLPTASHSLKHNPNSRRKIPSARPHNPAVAGFKSLNSRMIRHADAGRLGEAPSSLDLMSSAGAGAGPGPGPGPCPDLTSYSVLLQSCIRTRNLETGRAVHSKLIESGIKLDAVVLNSLISLYSKCGDRRKAEEIFSSMGGLRNLVSWRSMISCYEHGNLNSQAISTFLKMVELGERPDEICFATAIRACSNLEFCAVGLVIFGLVMKTGHFGADVRLGCALIDLFTKGFGDLDSARKVFDKMPVRDLISWTLMITRFKQMGSPRDSILLFLDMIYAGFVPDWFTLSCCLSAGSELGLLAVGRQLHTWVIKNGFLCNICVGCGLVDMYSKCAVNRSMDEARKIFDQMQDHDVMSWTAVITGYVQSGGHDYEAIELYCRMITEGEVKPDHFTFSSLLKACRNLFNLRLSKQIYGHAVKLGLTPVNDIGGWDNLTVALADSDCGVSGLGILEVGLFSVGYLQLVVLGVIGARLIAGVIDASDGVLTRVTLVGARCCVRVVGATFRKVPQKAVRDLRACKVSCVCAMSLACMTLGLQFGLVSNSPDL</sequence>
<dbReference type="OrthoDB" id="733157at2759"/>
<dbReference type="InterPro" id="IPR011990">
    <property type="entry name" value="TPR-like_helical_dom_sf"/>
</dbReference>
<accession>A0A9N7N209</accession>
<dbReference type="PANTHER" id="PTHR24015">
    <property type="entry name" value="OS07G0578800 PROTEIN-RELATED"/>
    <property type="match status" value="1"/>
</dbReference>
<keyword evidence="5" id="KW-1185">Reference proteome</keyword>
<dbReference type="GO" id="GO:0009451">
    <property type="term" value="P:RNA modification"/>
    <property type="evidence" value="ECO:0007669"/>
    <property type="project" value="InterPro"/>
</dbReference>
<dbReference type="FunFam" id="1.25.40.10:FF:000285">
    <property type="entry name" value="Pentatricopeptide repeat-containing protein, chloroplastic"/>
    <property type="match status" value="1"/>
</dbReference>
<feature type="region of interest" description="Disordered" evidence="3">
    <location>
        <begin position="1"/>
        <end position="33"/>
    </location>
</feature>
<gene>
    <name evidence="4" type="ORF">SHERM_21578</name>
</gene>
<name>A0A9N7N209_STRHE</name>
<protein>
    <submittedName>
        <fullName evidence="4">Pentatricopeptide repeat-containing protein -chloroplastic</fullName>
    </submittedName>
</protein>
<feature type="repeat" description="PPR" evidence="2">
    <location>
        <begin position="252"/>
        <end position="286"/>
    </location>
</feature>
<dbReference type="Gene3D" id="1.25.40.10">
    <property type="entry name" value="Tetratricopeptide repeat domain"/>
    <property type="match status" value="3"/>
</dbReference>
<dbReference type="Pfam" id="PF01535">
    <property type="entry name" value="PPR"/>
    <property type="match status" value="3"/>
</dbReference>
<keyword evidence="1" id="KW-0677">Repeat</keyword>
<feature type="repeat" description="PPR" evidence="2">
    <location>
        <begin position="82"/>
        <end position="116"/>
    </location>
</feature>
<dbReference type="Pfam" id="PF13041">
    <property type="entry name" value="PPR_2"/>
    <property type="match status" value="1"/>
</dbReference>
<dbReference type="Proteomes" id="UP001153555">
    <property type="component" value="Unassembled WGS sequence"/>
</dbReference>
<dbReference type="FunFam" id="1.25.40.10:FF:000436">
    <property type="entry name" value="Pentatricopeptide repeat-containing protein At5g39350 family"/>
    <property type="match status" value="1"/>
</dbReference>
<reference evidence="4" key="1">
    <citation type="submission" date="2019-12" db="EMBL/GenBank/DDBJ databases">
        <authorList>
            <person name="Scholes J."/>
        </authorList>
    </citation>
    <scope>NUCLEOTIDE SEQUENCE</scope>
</reference>
<feature type="repeat" description="PPR" evidence="2">
    <location>
        <begin position="149"/>
        <end position="183"/>
    </location>
</feature>
<dbReference type="PANTHER" id="PTHR24015:SF739">
    <property type="entry name" value="OS03G0644200 PROTEIN"/>
    <property type="match status" value="1"/>
</dbReference>
<dbReference type="InterPro" id="IPR002885">
    <property type="entry name" value="PPR_rpt"/>
</dbReference>
<dbReference type="GO" id="GO:0003723">
    <property type="term" value="F:RNA binding"/>
    <property type="evidence" value="ECO:0007669"/>
    <property type="project" value="InterPro"/>
</dbReference>
<proteinExistence type="predicted"/>
<dbReference type="AlphaFoldDB" id="A0A9N7N209"/>
<evidence type="ECO:0000256" key="2">
    <source>
        <dbReference type="PROSITE-ProRule" id="PRU00708"/>
    </source>
</evidence>
<feature type="repeat" description="PPR" evidence="2">
    <location>
        <begin position="356"/>
        <end position="391"/>
    </location>
</feature>
<evidence type="ECO:0000256" key="1">
    <source>
        <dbReference type="ARBA" id="ARBA00022737"/>
    </source>
</evidence>
<feature type="compositionally biased region" description="Basic residues" evidence="3">
    <location>
        <begin position="14"/>
        <end position="26"/>
    </location>
</feature>
<evidence type="ECO:0000313" key="4">
    <source>
        <dbReference type="EMBL" id="CAA0824673.1"/>
    </source>
</evidence>
<evidence type="ECO:0000313" key="5">
    <source>
        <dbReference type="Proteomes" id="UP001153555"/>
    </source>
</evidence>
<dbReference type="PROSITE" id="PS51375">
    <property type="entry name" value="PPR"/>
    <property type="match status" value="4"/>
</dbReference>